<dbReference type="Gene3D" id="1.10.287.950">
    <property type="entry name" value="Methyl-accepting chemotaxis protein"/>
    <property type="match status" value="1"/>
</dbReference>
<dbReference type="Pfam" id="PF00672">
    <property type="entry name" value="HAMP"/>
    <property type="match status" value="1"/>
</dbReference>
<feature type="domain" description="Methyl-accepting transducer" evidence="5">
    <location>
        <begin position="313"/>
        <end position="542"/>
    </location>
</feature>
<evidence type="ECO:0000256" key="1">
    <source>
        <dbReference type="ARBA" id="ARBA00022500"/>
    </source>
</evidence>
<dbReference type="PANTHER" id="PTHR43531:SF11">
    <property type="entry name" value="METHYL-ACCEPTING CHEMOTAXIS PROTEIN 3"/>
    <property type="match status" value="1"/>
</dbReference>
<dbReference type="GO" id="GO:0004888">
    <property type="term" value="F:transmembrane signaling receptor activity"/>
    <property type="evidence" value="ECO:0007669"/>
    <property type="project" value="TreeGrafter"/>
</dbReference>
<dbReference type="GO" id="GO:0006935">
    <property type="term" value="P:chemotaxis"/>
    <property type="evidence" value="ECO:0007669"/>
    <property type="project" value="UniProtKB-KW"/>
</dbReference>
<dbReference type="InterPro" id="IPR003660">
    <property type="entry name" value="HAMP_dom"/>
</dbReference>
<keyword evidence="4" id="KW-1133">Transmembrane helix</keyword>
<dbReference type="EMBL" id="FQYT01000017">
    <property type="protein sequence ID" value="SHJ31444.1"/>
    <property type="molecule type" value="Genomic_DNA"/>
</dbReference>
<evidence type="ECO:0000256" key="2">
    <source>
        <dbReference type="ARBA" id="ARBA00029447"/>
    </source>
</evidence>
<sequence>MKKTGKKIALKNRLIFGFGFMGIVFVILGLIALFSLKTLDESTKELSSRCIPSIDEVSGLRGAVAEYRAEELILALSVDDAEQKKHEANLKNMKADIQEMIDSYKTGLGGTRSAGDLERFAVFEENWKEYLDESGKLVLYVKGNDSQAANKLVQGSSSAAFKEMETALDSVIGFVNGMVDSASEKAASVYATTLQIIIIVMAAAIILCLALAFIITKSIALPLRLIAEAADKLSQGDTEVEAESRSNDEIGEAMDAFARMIENTRKQVQVAERIAQGDYTMDIEVRSQKDYLNMALSEMVKNNNELLTNIATASEQVAAGSRQVSDASISLSEGATEQASSIEQLTASMQQISAQTELNAHNADKANELAGRATFIARDGVNQMGGMLEAMEEINQSSANISKIIKVINDIAFQTNILALNAAVEAARAGQYGKGFAVVAEEVRSLAARSAKAADETTELIESSIKKSDHGTRIAENTAVALGEIADQIEKVAVLINDIDVASNEQAAGVGQINMGIMQVSQVVQANSATSEESAAASEELSSQAQLLKESVSRFKLKKAHSGYTEYRKDKKDPDVTGILNTTSARRSRKIILGDEEFGKY</sequence>
<evidence type="ECO:0000259" key="5">
    <source>
        <dbReference type="PROSITE" id="PS50111"/>
    </source>
</evidence>
<accession>A0A1M6IAG9</accession>
<dbReference type="GO" id="GO:0005886">
    <property type="term" value="C:plasma membrane"/>
    <property type="evidence" value="ECO:0007669"/>
    <property type="project" value="TreeGrafter"/>
</dbReference>
<feature type="domain" description="HAMP" evidence="6">
    <location>
        <begin position="217"/>
        <end position="269"/>
    </location>
</feature>
<feature type="transmembrane region" description="Helical" evidence="4">
    <location>
        <begin position="194"/>
        <end position="215"/>
    </location>
</feature>
<dbReference type="CDD" id="cd06225">
    <property type="entry name" value="HAMP"/>
    <property type="match status" value="1"/>
</dbReference>
<dbReference type="InterPro" id="IPR024478">
    <property type="entry name" value="HlyB_4HB_MCP"/>
</dbReference>
<dbReference type="Pfam" id="PF12729">
    <property type="entry name" value="4HB_MCP_1"/>
    <property type="match status" value="1"/>
</dbReference>
<proteinExistence type="inferred from homology"/>
<dbReference type="PANTHER" id="PTHR43531">
    <property type="entry name" value="PROTEIN ICFG"/>
    <property type="match status" value="1"/>
</dbReference>
<dbReference type="AlphaFoldDB" id="A0A1M6IAG9"/>
<dbReference type="CDD" id="cd11386">
    <property type="entry name" value="MCP_signal"/>
    <property type="match status" value="1"/>
</dbReference>
<dbReference type="STRING" id="1122934.SAMN02745691_01732"/>
<keyword evidence="4" id="KW-0472">Membrane</keyword>
<evidence type="ECO:0000256" key="3">
    <source>
        <dbReference type="PROSITE-ProRule" id="PRU00284"/>
    </source>
</evidence>
<dbReference type="PROSITE" id="PS50111">
    <property type="entry name" value="CHEMOTAXIS_TRANSDUC_2"/>
    <property type="match status" value="1"/>
</dbReference>
<dbReference type="Gene3D" id="6.10.340.10">
    <property type="match status" value="1"/>
</dbReference>
<comment type="similarity">
    <text evidence="2">Belongs to the methyl-accepting chemotaxis (MCP) protein family.</text>
</comment>
<dbReference type="SUPFAM" id="SSF58104">
    <property type="entry name" value="Methyl-accepting chemotaxis protein (MCP) signaling domain"/>
    <property type="match status" value="1"/>
</dbReference>
<evidence type="ECO:0000256" key="4">
    <source>
        <dbReference type="SAM" id="Phobius"/>
    </source>
</evidence>
<keyword evidence="4" id="KW-0812">Transmembrane</keyword>
<dbReference type="RefSeq" id="WP_073994025.1">
    <property type="nucleotide sequence ID" value="NZ_FQYT01000017.1"/>
</dbReference>
<keyword evidence="8" id="KW-1185">Reference proteome</keyword>
<dbReference type="FunFam" id="1.10.287.950:FF:000001">
    <property type="entry name" value="Methyl-accepting chemotaxis sensory transducer"/>
    <property type="match status" value="1"/>
</dbReference>
<gene>
    <name evidence="7" type="ORF">SAMN02745691_01732</name>
</gene>
<dbReference type="Pfam" id="PF00015">
    <property type="entry name" value="MCPsignal"/>
    <property type="match status" value="1"/>
</dbReference>
<reference evidence="7 8" key="1">
    <citation type="submission" date="2016-11" db="EMBL/GenBank/DDBJ databases">
        <authorList>
            <person name="Jaros S."/>
            <person name="Januszkiewicz K."/>
            <person name="Wedrychowicz H."/>
        </authorList>
    </citation>
    <scope>NUCLEOTIDE SEQUENCE [LARGE SCALE GENOMIC DNA]</scope>
    <source>
        <strain evidence="7 8">DSM 15970</strain>
    </source>
</reference>
<organism evidence="7 8">
    <name type="scientific">Parasporobacterium paucivorans DSM 15970</name>
    <dbReference type="NCBI Taxonomy" id="1122934"/>
    <lineage>
        <taxon>Bacteria</taxon>
        <taxon>Bacillati</taxon>
        <taxon>Bacillota</taxon>
        <taxon>Clostridia</taxon>
        <taxon>Lachnospirales</taxon>
        <taxon>Lachnospiraceae</taxon>
        <taxon>Parasporobacterium</taxon>
    </lineage>
</organism>
<dbReference type="InterPro" id="IPR004089">
    <property type="entry name" value="MCPsignal_dom"/>
</dbReference>
<dbReference type="GO" id="GO:0007165">
    <property type="term" value="P:signal transduction"/>
    <property type="evidence" value="ECO:0007669"/>
    <property type="project" value="UniProtKB-KW"/>
</dbReference>
<dbReference type="SMART" id="SM00304">
    <property type="entry name" value="HAMP"/>
    <property type="match status" value="1"/>
</dbReference>
<evidence type="ECO:0000313" key="8">
    <source>
        <dbReference type="Proteomes" id="UP000184342"/>
    </source>
</evidence>
<dbReference type="InterPro" id="IPR051310">
    <property type="entry name" value="MCP_chemotaxis"/>
</dbReference>
<dbReference type="Proteomes" id="UP000184342">
    <property type="component" value="Unassembled WGS sequence"/>
</dbReference>
<keyword evidence="1" id="KW-0145">Chemotaxis</keyword>
<dbReference type="SMART" id="SM00283">
    <property type="entry name" value="MA"/>
    <property type="match status" value="1"/>
</dbReference>
<name>A0A1M6IAG9_9FIRM</name>
<dbReference type="PROSITE" id="PS50885">
    <property type="entry name" value="HAMP"/>
    <property type="match status" value="1"/>
</dbReference>
<keyword evidence="3" id="KW-0807">Transducer</keyword>
<protein>
    <submittedName>
        <fullName evidence="7">Methyl-accepting chemotaxis protein</fullName>
    </submittedName>
</protein>
<evidence type="ECO:0000259" key="6">
    <source>
        <dbReference type="PROSITE" id="PS50885"/>
    </source>
</evidence>
<feature type="transmembrane region" description="Helical" evidence="4">
    <location>
        <begin position="12"/>
        <end position="36"/>
    </location>
</feature>
<evidence type="ECO:0000313" key="7">
    <source>
        <dbReference type="EMBL" id="SHJ31444.1"/>
    </source>
</evidence>
<dbReference type="OrthoDB" id="9814363at2"/>